<dbReference type="InterPro" id="IPR001434">
    <property type="entry name" value="OmcB-like_DUF11"/>
</dbReference>
<dbReference type="SUPFAM" id="SSF63825">
    <property type="entry name" value="YWTD domain"/>
    <property type="match status" value="1"/>
</dbReference>
<evidence type="ECO:0008006" key="5">
    <source>
        <dbReference type="Google" id="ProtNLM"/>
    </source>
</evidence>
<dbReference type="InterPro" id="IPR015943">
    <property type="entry name" value="WD40/YVTN_repeat-like_dom_sf"/>
</dbReference>
<dbReference type="InterPro" id="IPR013783">
    <property type="entry name" value="Ig-like_fold"/>
</dbReference>
<feature type="domain" description="IPT/TIG" evidence="2">
    <location>
        <begin position="731"/>
        <end position="807"/>
    </location>
</feature>
<name>A0A7W8JBH1_9BACT</name>
<evidence type="ECO:0000313" key="4">
    <source>
        <dbReference type="Proteomes" id="UP000569092"/>
    </source>
</evidence>
<dbReference type="InterPro" id="IPR014756">
    <property type="entry name" value="Ig_E-set"/>
</dbReference>
<protein>
    <recommendedName>
        <fullName evidence="5">IPT/TIG domain-containing protein</fullName>
    </recommendedName>
</protein>
<dbReference type="Proteomes" id="UP000569092">
    <property type="component" value="Unassembled WGS sequence"/>
</dbReference>
<evidence type="ECO:0000313" key="3">
    <source>
        <dbReference type="EMBL" id="MBB5344991.1"/>
    </source>
</evidence>
<sequence>MSPMPVLTGLTPVSVPQGVPATITVNGRGFEANSVVIYNGMARPTTFVNGTTLQVSLTAADLQSFGSGQISVNNPGPGGSNTTPTELVIAASVPTILSISPSSFAVNTSSSVPVPISIYGSGFAANATVQANGTFVPVTSQNGTNITVSVPPTFFAAAGSIQLVVSNPGTPVVQSNAATVSVVTPTLSFSISPNYATAGSPDTTITVSGSGFFADSVVMWNNTVLATTYVSATQLTAVIPASLLSGFVQANIQVSTPETPGQTLPPQPFTTFLALPINDIVYNAVDGLIYASIAGSAGEGLGNTIAEIDPTSGVVMKTIFVGSEPTRMALSSDGTQLFVGLNGAGAVRQVNMTTGTAGIQFSLGGGPGVYNPPYTAQGLAVLPGQPNSVAVYGSNGIVTIFDSGVARAKTSTGLSVYFDQNSGSLSFGSSASTLYLNSQSTSANLYALNIDATGVTGATPLGNGGGNSIQYDNNRLYISSGAVLSASTGSQLGQFSTASTNGSPSAPVAAVGPVVSDSTLGRAWVVPSSLSYLTNANQIVAFDETTFNPVGSIPITGVGANFSNSYNNNVPADLIRWGQNGLAYRTASQLYVLQSSIVKDITTSPADLSVSIQAPATATTGTASSYTVQVANLGQNSADGVTLTTVLPASVIGGTYTSSQGTCSGDGVLYCSLGAIANGGSASVIISITPTVAGSLTMTGSVSSVSFDPVSSNNQANASTAVTGNVFNAAPNVTQISPSLIQAGSSTTTLTVDGTGFTSGSSILWNGQTLPTTFVSAGQMTAMVDSSLIQNLGWAQVSITTPAPGGGQSAGLPLHIYQLMNVPANVISFDPFTRKIYAALPSSSTAITGNSLVVIDPTTGSVGTPIQVGSEPNLLSETSDGNYLFIGLSGAKSLGRFNLLNQTMDVTVPILSTEFGNSGDVAATSIAAVPGTDSSVAVEFNSFYGIGIYDISGSTGAFRSKISQPYSGDSPVFVDATHFYAYDSYTSGAEFYRYSVDSTGVSLIDGTTLNGFGGFGGQFAVDGGLVFGSAGGIVNPSTTPPSQVAVLPLGNGESSIGLVGGGVVPYQAESKAFVIGVNYAGTAAYYLERFDTQHFTQEQQIQLPGGTVSGLPGIRFGQDGLAYVIPSTPTSNTPQIFLMRGPFVVPAEATSNPAPTLSSTDHSTIAVGSGNLYITVTGTGFLPGATVLWNGSPRTTTFVGNARLQVAIAAADLISAQTITLASQNPGSGNSNNLTVTIQ</sequence>
<dbReference type="SUPFAM" id="SSF75011">
    <property type="entry name" value="3-carboxy-cis,cis-mucoante lactonizing enzyme"/>
    <property type="match status" value="1"/>
</dbReference>
<comment type="caution">
    <text evidence="3">The sequence shown here is derived from an EMBL/GenBank/DDBJ whole genome shotgun (WGS) entry which is preliminary data.</text>
</comment>
<dbReference type="EMBL" id="JACHDZ010000004">
    <property type="protein sequence ID" value="MBB5344991.1"/>
    <property type="molecule type" value="Genomic_DNA"/>
</dbReference>
<proteinExistence type="predicted"/>
<organism evidence="3 4">
    <name type="scientific">Tunturiibacter lichenicola</name>
    <dbReference type="NCBI Taxonomy" id="2051959"/>
    <lineage>
        <taxon>Bacteria</taxon>
        <taxon>Pseudomonadati</taxon>
        <taxon>Acidobacteriota</taxon>
        <taxon>Terriglobia</taxon>
        <taxon>Terriglobales</taxon>
        <taxon>Acidobacteriaceae</taxon>
        <taxon>Tunturiibacter</taxon>
    </lineage>
</organism>
<dbReference type="Gene3D" id="2.130.10.10">
    <property type="entry name" value="YVTN repeat-like/Quinoprotein amine dehydrogenase"/>
    <property type="match status" value="1"/>
</dbReference>
<dbReference type="Gene3D" id="2.60.40.10">
    <property type="entry name" value="Immunoglobulins"/>
    <property type="match status" value="5"/>
</dbReference>
<dbReference type="Pfam" id="PF01345">
    <property type="entry name" value="DUF11"/>
    <property type="match status" value="1"/>
</dbReference>
<evidence type="ECO:0000259" key="1">
    <source>
        <dbReference type="Pfam" id="PF01345"/>
    </source>
</evidence>
<accession>A0A7W8JBH1</accession>
<feature type="domain" description="IPT/TIG" evidence="2">
    <location>
        <begin position="94"/>
        <end position="173"/>
    </location>
</feature>
<gene>
    <name evidence="3" type="ORF">HDF10_002977</name>
</gene>
<dbReference type="Pfam" id="PF01833">
    <property type="entry name" value="TIG"/>
    <property type="match status" value="3"/>
</dbReference>
<evidence type="ECO:0000259" key="2">
    <source>
        <dbReference type="Pfam" id="PF01833"/>
    </source>
</evidence>
<dbReference type="SUPFAM" id="SSF81296">
    <property type="entry name" value="E set domains"/>
    <property type="match status" value="5"/>
</dbReference>
<dbReference type="AlphaFoldDB" id="A0A7W8JBH1"/>
<dbReference type="InterPro" id="IPR002909">
    <property type="entry name" value="IPT_dom"/>
</dbReference>
<feature type="domain" description="DUF11" evidence="1">
    <location>
        <begin position="607"/>
        <end position="719"/>
    </location>
</feature>
<dbReference type="CDD" id="cd00102">
    <property type="entry name" value="IPT"/>
    <property type="match status" value="1"/>
</dbReference>
<reference evidence="3 4" key="1">
    <citation type="submission" date="2020-08" db="EMBL/GenBank/DDBJ databases">
        <title>Genomic Encyclopedia of Type Strains, Phase IV (KMG-V): Genome sequencing to study the core and pangenomes of soil and plant-associated prokaryotes.</title>
        <authorList>
            <person name="Whitman W."/>
        </authorList>
    </citation>
    <scope>NUCLEOTIDE SEQUENCE [LARGE SCALE GENOMIC DNA]</scope>
    <source>
        <strain evidence="3 4">M8US30</strain>
    </source>
</reference>
<feature type="domain" description="IPT/TIG" evidence="2">
    <location>
        <begin position="190"/>
        <end position="260"/>
    </location>
</feature>